<protein>
    <submittedName>
        <fullName evidence="2">Uncharacterized protein</fullName>
    </submittedName>
</protein>
<dbReference type="RefSeq" id="WP_159409910.1">
    <property type="nucleotide sequence ID" value="NZ_CP026115.2"/>
</dbReference>
<dbReference type="EMBL" id="CP026115">
    <property type="protein sequence ID" value="QHW08396.1"/>
    <property type="molecule type" value="Genomic_DNA"/>
</dbReference>
<gene>
    <name evidence="2" type="ORF">C2H86_28545</name>
</gene>
<feature type="compositionally biased region" description="Gly residues" evidence="1">
    <location>
        <begin position="49"/>
        <end position="61"/>
    </location>
</feature>
<dbReference type="Proteomes" id="UP000464480">
    <property type="component" value="Chromosome"/>
</dbReference>
<evidence type="ECO:0000313" key="2">
    <source>
        <dbReference type="EMBL" id="QHW08396.1"/>
    </source>
</evidence>
<accession>A0A6I7ERL5</accession>
<organism evidence="2 3">
    <name type="scientific">Pseudomonas putida</name>
    <name type="common">Arthrobacter siderocapsulatus</name>
    <dbReference type="NCBI Taxonomy" id="303"/>
    <lineage>
        <taxon>Bacteria</taxon>
        <taxon>Pseudomonadati</taxon>
        <taxon>Pseudomonadota</taxon>
        <taxon>Gammaproteobacteria</taxon>
        <taxon>Pseudomonadales</taxon>
        <taxon>Pseudomonadaceae</taxon>
        <taxon>Pseudomonas</taxon>
    </lineage>
</organism>
<feature type="region of interest" description="Disordered" evidence="1">
    <location>
        <begin position="32"/>
        <end position="61"/>
    </location>
</feature>
<proteinExistence type="predicted"/>
<sequence>MAAAEARRGGAMGAGQEELVNLGERIEVDFDYGANPRVNPDPLEPADPGGRGGRYRGGNGRRGAVMHRRLSTILRNLIHSEDFRISDQLIAMPEGEFRVRNFFVPFSDVQEEHEDQYRGYWGIIADAALSRDDPPSLWLNTGGRDNVSIVVGDEQSDDFLARFPFEDTEELAGAYVLVFGELQLSRNGKLYIRAHDISRFTLSFPDNP</sequence>
<reference evidence="2 3" key="1">
    <citation type="submission" date="2020-02" db="EMBL/GenBank/DDBJ databases">
        <title>Pseudomonas Putida W5 Complete Genome Assembly.</title>
        <authorList>
            <person name="Yuan Z.-C."/>
            <person name="Shaw G.A."/>
            <person name="Cusano A.D."/>
            <person name="Caddey B.J."/>
            <person name="Weselowski B.J."/>
        </authorList>
    </citation>
    <scope>NUCLEOTIDE SEQUENCE [LARGE SCALE GENOMIC DNA]</scope>
    <source>
        <strain evidence="2 3">W5</strain>
    </source>
</reference>
<evidence type="ECO:0000313" key="3">
    <source>
        <dbReference type="Proteomes" id="UP000464480"/>
    </source>
</evidence>
<evidence type="ECO:0000256" key="1">
    <source>
        <dbReference type="SAM" id="MobiDB-lite"/>
    </source>
</evidence>
<name>A0A6I7ERL5_PSEPU</name>
<dbReference type="AlphaFoldDB" id="A0A6I7ERL5"/>